<dbReference type="OrthoDB" id="9781481at2"/>
<accession>A0A222WJC4</accession>
<dbReference type="AlphaFoldDB" id="A0A222WJC4"/>
<dbReference type="RefSeq" id="WP_094154351.1">
    <property type="nucleotide sequence ID" value="NZ_CP020028.1"/>
</dbReference>
<dbReference type="Pfam" id="PF13020">
    <property type="entry name" value="NOV_C"/>
    <property type="match status" value="1"/>
</dbReference>
<evidence type="ECO:0000313" key="3">
    <source>
        <dbReference type="Proteomes" id="UP000214666"/>
    </source>
</evidence>
<dbReference type="KEGG" id="pkb:B4V02_07720"/>
<gene>
    <name evidence="2" type="ORF">B4V02_07720</name>
</gene>
<dbReference type="InterPro" id="IPR024975">
    <property type="entry name" value="NOV_C"/>
</dbReference>
<reference evidence="2 3" key="1">
    <citation type="submission" date="2017-03" db="EMBL/GenBank/DDBJ databases">
        <title>Complete genome sequence of Paenibacillus Kribbensis producing bioflocculants.</title>
        <authorList>
            <person name="Lee H.-G."/>
            <person name="Oh H.-M."/>
        </authorList>
    </citation>
    <scope>NUCLEOTIDE SEQUENCE [LARGE SCALE GENOMIC DNA]</scope>
    <source>
        <strain evidence="2 3">AM49</strain>
    </source>
</reference>
<protein>
    <recommendedName>
        <fullName evidence="1">Protein NO VEIN C-terminal domain-containing protein</fullName>
    </recommendedName>
</protein>
<proteinExistence type="predicted"/>
<dbReference type="EMBL" id="CP020028">
    <property type="protein sequence ID" value="ASR46570.1"/>
    <property type="molecule type" value="Genomic_DNA"/>
</dbReference>
<sequence length="179" mass="20645">MEEAIEKNEIELVSEKSLRASSVMFTFDELRSKVTCVIDYLKLHEFQMQIGKLGEAYVFEQELEKLEGTPYFTLVDDSKAADPKNGYDILSYDVDGNVIFIEVKTTIKEGSDFYISQHEVNTARECQAMGGKYLLYRVGNILGEKQHITLETIDNILDTALYELEPYNYKVRKRNNIEC</sequence>
<dbReference type="Proteomes" id="UP000214666">
    <property type="component" value="Chromosome"/>
</dbReference>
<evidence type="ECO:0000259" key="1">
    <source>
        <dbReference type="Pfam" id="PF13020"/>
    </source>
</evidence>
<keyword evidence="3" id="KW-1185">Reference proteome</keyword>
<organism evidence="2 3">
    <name type="scientific">Paenibacillus kribbensis</name>
    <dbReference type="NCBI Taxonomy" id="172713"/>
    <lineage>
        <taxon>Bacteria</taxon>
        <taxon>Bacillati</taxon>
        <taxon>Bacillota</taxon>
        <taxon>Bacilli</taxon>
        <taxon>Bacillales</taxon>
        <taxon>Paenibacillaceae</taxon>
        <taxon>Paenibacillus</taxon>
    </lineage>
</organism>
<name>A0A222WJC4_9BACL</name>
<evidence type="ECO:0000313" key="2">
    <source>
        <dbReference type="EMBL" id="ASR46570.1"/>
    </source>
</evidence>
<feature type="domain" description="Protein NO VEIN C-terminal" evidence="1">
    <location>
        <begin position="55"/>
        <end position="146"/>
    </location>
</feature>